<feature type="region of interest" description="Disordered" evidence="1">
    <location>
        <begin position="130"/>
        <end position="153"/>
    </location>
</feature>
<accession>A0AAE0PN60</accession>
<feature type="compositionally biased region" description="Polar residues" evidence="1">
    <location>
        <begin position="49"/>
        <end position="62"/>
    </location>
</feature>
<keyword evidence="4" id="KW-1185">Reference proteome</keyword>
<dbReference type="SUPFAM" id="SSF53474">
    <property type="entry name" value="alpha/beta-Hydrolases"/>
    <property type="match status" value="1"/>
</dbReference>
<feature type="compositionally biased region" description="Polar residues" evidence="1">
    <location>
        <begin position="264"/>
        <end position="274"/>
    </location>
</feature>
<proteinExistence type="predicted"/>
<reference evidence="3" key="1">
    <citation type="journal article" date="2023" name="Mol. Phylogenet. Evol.">
        <title>Genome-scale phylogeny and comparative genomics of the fungal order Sordariales.</title>
        <authorList>
            <person name="Hensen N."/>
            <person name="Bonometti L."/>
            <person name="Westerberg I."/>
            <person name="Brannstrom I.O."/>
            <person name="Guillou S."/>
            <person name="Cros-Aarteil S."/>
            <person name="Calhoun S."/>
            <person name="Haridas S."/>
            <person name="Kuo A."/>
            <person name="Mondo S."/>
            <person name="Pangilinan J."/>
            <person name="Riley R."/>
            <person name="LaButti K."/>
            <person name="Andreopoulos B."/>
            <person name="Lipzen A."/>
            <person name="Chen C."/>
            <person name="Yan M."/>
            <person name="Daum C."/>
            <person name="Ng V."/>
            <person name="Clum A."/>
            <person name="Steindorff A."/>
            <person name="Ohm R.A."/>
            <person name="Martin F."/>
            <person name="Silar P."/>
            <person name="Natvig D.O."/>
            <person name="Lalanne C."/>
            <person name="Gautier V."/>
            <person name="Ament-Velasquez S.L."/>
            <person name="Kruys A."/>
            <person name="Hutchinson M.I."/>
            <person name="Powell A.J."/>
            <person name="Barry K."/>
            <person name="Miller A.N."/>
            <person name="Grigoriev I.V."/>
            <person name="Debuchy R."/>
            <person name="Gladieux P."/>
            <person name="Hiltunen Thoren M."/>
            <person name="Johannesson H."/>
        </authorList>
    </citation>
    <scope>NUCLEOTIDE SEQUENCE</scope>
    <source>
        <strain evidence="3">FGSC 1904</strain>
    </source>
</reference>
<name>A0AAE0PN60_SORBR</name>
<evidence type="ECO:0000313" key="4">
    <source>
        <dbReference type="Proteomes" id="UP001281003"/>
    </source>
</evidence>
<evidence type="ECO:0000256" key="1">
    <source>
        <dbReference type="SAM" id="MobiDB-lite"/>
    </source>
</evidence>
<protein>
    <submittedName>
        <fullName evidence="3">Alpha/Beta hydrolase protein</fullName>
    </submittedName>
</protein>
<dbReference type="AlphaFoldDB" id="A0AAE0PN60"/>
<dbReference type="Proteomes" id="UP001281003">
    <property type="component" value="Unassembled WGS sequence"/>
</dbReference>
<feature type="region of interest" description="Disordered" evidence="1">
    <location>
        <begin position="1"/>
        <end position="62"/>
    </location>
</feature>
<feature type="compositionally biased region" description="Low complexity" evidence="1">
    <location>
        <begin position="143"/>
        <end position="153"/>
    </location>
</feature>
<dbReference type="Pfam" id="PF01738">
    <property type="entry name" value="DLH"/>
    <property type="match status" value="2"/>
</dbReference>
<organism evidence="3 4">
    <name type="scientific">Sordaria brevicollis</name>
    <dbReference type="NCBI Taxonomy" id="83679"/>
    <lineage>
        <taxon>Eukaryota</taxon>
        <taxon>Fungi</taxon>
        <taxon>Dikarya</taxon>
        <taxon>Ascomycota</taxon>
        <taxon>Pezizomycotina</taxon>
        <taxon>Sordariomycetes</taxon>
        <taxon>Sordariomycetidae</taxon>
        <taxon>Sordariales</taxon>
        <taxon>Sordariaceae</taxon>
        <taxon>Sordaria</taxon>
    </lineage>
</organism>
<dbReference type="InterPro" id="IPR002925">
    <property type="entry name" value="Dienelactn_hydro"/>
</dbReference>
<evidence type="ECO:0000259" key="2">
    <source>
        <dbReference type="Pfam" id="PF01738"/>
    </source>
</evidence>
<feature type="domain" description="Dienelactone hydrolase" evidence="2">
    <location>
        <begin position="290"/>
        <end position="383"/>
    </location>
</feature>
<sequence>MADAEVATKSPESDALEDIPVAEFTPPPSKTIDSSSTSAAAPTPALCDNCTSDRPTPAGQKSTGEIIKLNDVDVYVSKPADYPHTSAKLLLLLTGGTGLHSVNNQIQADRFAQDGGFVVVMPDLFEGDPAPNSATALSPDELPGTGASTGSTAPTSSFLEIFKIKAAETAKSFLIDMWLARHTEDKIMPILKKVLEGVRDEFADAVAYGDGIYAAGYCIGGRYVLLLAREETHAPRKTSISERLGGITLPWAHKPAAPAVAPTDLSSSGESAQSGDDLEANRQNKTSGPWIKAGAIAHATLVSKEDFKGLKVPITMVSVENDPVFPDEVRMAGEDYMSKNNVEHEVQVYPGVPHGFAVVGEYEDAHIKEAQATAFEQMLKWLAGH</sequence>
<dbReference type="Gene3D" id="3.40.50.1820">
    <property type="entry name" value="alpha/beta hydrolase"/>
    <property type="match status" value="1"/>
</dbReference>
<feature type="domain" description="Dienelactone hydrolase" evidence="2">
    <location>
        <begin position="86"/>
        <end position="231"/>
    </location>
</feature>
<gene>
    <name evidence="3" type="ORF">B0T20DRAFT_399936</name>
</gene>
<dbReference type="PANTHER" id="PTHR17630">
    <property type="entry name" value="DIENELACTONE HYDROLASE"/>
    <property type="match status" value="1"/>
</dbReference>
<dbReference type="GO" id="GO:0016787">
    <property type="term" value="F:hydrolase activity"/>
    <property type="evidence" value="ECO:0007669"/>
    <property type="project" value="UniProtKB-KW"/>
</dbReference>
<comment type="caution">
    <text evidence="3">The sequence shown here is derived from an EMBL/GenBank/DDBJ whole genome shotgun (WGS) entry which is preliminary data.</text>
</comment>
<dbReference type="EMBL" id="JAUTDP010000001">
    <property type="protein sequence ID" value="KAK3403055.1"/>
    <property type="molecule type" value="Genomic_DNA"/>
</dbReference>
<dbReference type="PANTHER" id="PTHR17630:SF80">
    <property type="entry name" value="DIENELACTONE HYDROLASE DOMAIN-CONTAINING PROTEIN"/>
    <property type="match status" value="1"/>
</dbReference>
<keyword evidence="3" id="KW-0378">Hydrolase</keyword>
<evidence type="ECO:0000313" key="3">
    <source>
        <dbReference type="EMBL" id="KAK3403055.1"/>
    </source>
</evidence>
<dbReference type="InterPro" id="IPR029058">
    <property type="entry name" value="AB_hydrolase_fold"/>
</dbReference>
<feature type="compositionally biased region" description="Low complexity" evidence="1">
    <location>
        <begin position="30"/>
        <end position="45"/>
    </location>
</feature>
<feature type="region of interest" description="Disordered" evidence="1">
    <location>
        <begin position="258"/>
        <end position="285"/>
    </location>
</feature>
<reference evidence="3" key="2">
    <citation type="submission" date="2023-07" db="EMBL/GenBank/DDBJ databases">
        <authorList>
            <consortium name="Lawrence Berkeley National Laboratory"/>
            <person name="Haridas S."/>
            <person name="Hensen N."/>
            <person name="Bonometti L."/>
            <person name="Westerberg I."/>
            <person name="Brannstrom I.O."/>
            <person name="Guillou S."/>
            <person name="Cros-Aarteil S."/>
            <person name="Calhoun S."/>
            <person name="Kuo A."/>
            <person name="Mondo S."/>
            <person name="Pangilinan J."/>
            <person name="Riley R."/>
            <person name="LaButti K."/>
            <person name="Andreopoulos B."/>
            <person name="Lipzen A."/>
            <person name="Chen C."/>
            <person name="Yanf M."/>
            <person name="Daum C."/>
            <person name="Ng V."/>
            <person name="Clum A."/>
            <person name="Steindorff A."/>
            <person name="Ohm R."/>
            <person name="Martin F."/>
            <person name="Silar P."/>
            <person name="Natvig D."/>
            <person name="Lalanne C."/>
            <person name="Gautier V."/>
            <person name="Ament-velasquez S.L."/>
            <person name="Kruys A."/>
            <person name="Hutchinson M.I."/>
            <person name="Powell A.J."/>
            <person name="Barry K."/>
            <person name="Miller A.N."/>
            <person name="Grigoriev I.V."/>
            <person name="Debuchy R."/>
            <person name="Gladieux P."/>
            <person name="Thoren M.H."/>
            <person name="Johannesson H."/>
        </authorList>
    </citation>
    <scope>NUCLEOTIDE SEQUENCE</scope>
    <source>
        <strain evidence="3">FGSC 1904</strain>
    </source>
</reference>